<sequence>MTLKSLVTGVAAAAVMGGAAMGVTSIASPAIASADDCVDTGTLQNVLNTLIAPGVPFSSPGKSSLVEGGVGMVKGRLADGALRNAYADGTLPTTITVAPPTCSGNSATSVVSAAGKSMPITFVNEGTWKVSSGSAATVLAAFS</sequence>
<name>A0A7I9WCI7_MYCAG</name>
<evidence type="ECO:0000256" key="1">
    <source>
        <dbReference type="ARBA" id="ARBA00022729"/>
    </source>
</evidence>
<dbReference type="InterPro" id="IPR058644">
    <property type="entry name" value="Mtb12-like_C"/>
</dbReference>
<feature type="chain" id="PRO_5039014650" evidence="3">
    <location>
        <begin position="35"/>
        <end position="143"/>
    </location>
</feature>
<evidence type="ECO:0000313" key="5">
    <source>
        <dbReference type="EMBL" id="GFG54987.1"/>
    </source>
</evidence>
<evidence type="ECO:0000313" key="6">
    <source>
        <dbReference type="Proteomes" id="UP000465302"/>
    </source>
</evidence>
<dbReference type="Pfam" id="PF26580">
    <property type="entry name" value="Mtb12_C"/>
    <property type="match status" value="1"/>
</dbReference>
<feature type="domain" description="Low molecular weight antigen MTB12-like C-terminal" evidence="4">
    <location>
        <begin position="41"/>
        <end position="141"/>
    </location>
</feature>
<keyword evidence="1 3" id="KW-0732">Signal</keyword>
<dbReference type="Proteomes" id="UP000465302">
    <property type="component" value="Unassembled WGS sequence"/>
</dbReference>
<protein>
    <submittedName>
        <fullName evidence="5">Low molecular weight antigen MTB12</fullName>
    </submittedName>
</protein>
<comment type="similarity">
    <text evidence="2">Belongs to the MTB12 family.</text>
</comment>
<dbReference type="RefSeq" id="WP_234816283.1">
    <property type="nucleotide sequence ID" value="NZ_BLKS01000003.1"/>
</dbReference>
<dbReference type="EMBL" id="BLKS01000003">
    <property type="protein sequence ID" value="GFG54987.1"/>
    <property type="molecule type" value="Genomic_DNA"/>
</dbReference>
<comment type="caution">
    <text evidence="5">The sequence shown here is derived from an EMBL/GenBank/DDBJ whole genome shotgun (WGS) entry which is preliminary data.</text>
</comment>
<evidence type="ECO:0000256" key="2">
    <source>
        <dbReference type="ARBA" id="ARBA00093774"/>
    </source>
</evidence>
<accession>A0A7I9WCI7</accession>
<gene>
    <name evidence="5" type="primary">mtb12</name>
    <name evidence="5" type="ORF">MAGR_64280</name>
</gene>
<proteinExistence type="inferred from homology"/>
<organism evidence="5 6">
    <name type="scientific">Mycolicibacterium agri</name>
    <name type="common">Mycobacterium agri</name>
    <dbReference type="NCBI Taxonomy" id="36811"/>
    <lineage>
        <taxon>Bacteria</taxon>
        <taxon>Bacillati</taxon>
        <taxon>Actinomycetota</taxon>
        <taxon>Actinomycetes</taxon>
        <taxon>Mycobacteriales</taxon>
        <taxon>Mycobacteriaceae</taxon>
        <taxon>Mycolicibacterium</taxon>
    </lineage>
</organism>
<reference evidence="5 6" key="1">
    <citation type="journal article" date="2019" name="Emerg. Microbes Infect.">
        <title>Comprehensive subspecies identification of 175 nontuberculous mycobacteria species based on 7547 genomic profiles.</title>
        <authorList>
            <person name="Matsumoto Y."/>
            <person name="Kinjo T."/>
            <person name="Motooka D."/>
            <person name="Nabeya D."/>
            <person name="Jung N."/>
            <person name="Uechi K."/>
            <person name="Horii T."/>
            <person name="Iida T."/>
            <person name="Fujita J."/>
            <person name="Nakamura S."/>
        </authorList>
    </citation>
    <scope>NUCLEOTIDE SEQUENCE [LARGE SCALE GENOMIC DNA]</scope>
    <source>
        <strain evidence="5 6">JCM 6377</strain>
    </source>
</reference>
<evidence type="ECO:0000259" key="4">
    <source>
        <dbReference type="Pfam" id="PF26580"/>
    </source>
</evidence>
<feature type="signal peptide" evidence="3">
    <location>
        <begin position="1"/>
        <end position="34"/>
    </location>
</feature>
<evidence type="ECO:0000256" key="3">
    <source>
        <dbReference type="SAM" id="SignalP"/>
    </source>
</evidence>
<dbReference type="AlphaFoldDB" id="A0A7I9WCI7"/>